<keyword evidence="1" id="KW-0067">ATP-binding</keyword>
<reference evidence="3 6" key="3">
    <citation type="submission" date="2016-10" db="EMBL/GenBank/DDBJ databases">
        <title>Genome sequence of Nocardia seriolae strain EM150506, isolated from Anguila japonica.</title>
        <authorList>
            <person name="Han H.-J."/>
        </authorList>
    </citation>
    <scope>NUCLEOTIDE SEQUENCE [LARGE SCALE GENOMIC DNA]</scope>
    <source>
        <strain evidence="3 6">EM150506</strain>
    </source>
</reference>
<evidence type="ECO:0000313" key="4">
    <source>
        <dbReference type="EMBL" id="GAP27662.1"/>
    </source>
</evidence>
<dbReference type="EMBL" id="BBYQ01000022">
    <property type="protein sequence ID" value="GAP27662.1"/>
    <property type="molecule type" value="Genomic_DNA"/>
</dbReference>
<dbReference type="KEGG" id="nsr:NS506_06161"/>
<dbReference type="InterPro" id="IPR011226">
    <property type="entry name" value="ATP-grasp_fam"/>
</dbReference>
<protein>
    <recommendedName>
        <fullName evidence="2">ATP-grasp domain-containing protein</fullName>
    </recommendedName>
</protein>
<organism evidence="4 5">
    <name type="scientific">Nocardia seriolae</name>
    <dbReference type="NCBI Taxonomy" id="37332"/>
    <lineage>
        <taxon>Bacteria</taxon>
        <taxon>Bacillati</taxon>
        <taxon>Actinomycetota</taxon>
        <taxon>Actinomycetes</taxon>
        <taxon>Mycobacteriales</taxon>
        <taxon>Nocardiaceae</taxon>
        <taxon>Nocardia</taxon>
    </lineage>
</organism>
<dbReference type="GO" id="GO:0005524">
    <property type="term" value="F:ATP binding"/>
    <property type="evidence" value="ECO:0007669"/>
    <property type="project" value="UniProtKB-UniRule"/>
</dbReference>
<feature type="domain" description="ATP-grasp" evidence="2">
    <location>
        <begin position="119"/>
        <end position="315"/>
    </location>
</feature>
<keyword evidence="1" id="KW-0547">Nucleotide-binding</keyword>
<gene>
    <name evidence="3" type="ORF">NS506_06161</name>
    <name evidence="4" type="ORF">NSK11_contig00022-0006</name>
</gene>
<dbReference type="SUPFAM" id="SSF56059">
    <property type="entry name" value="Glutathione synthetase ATP-binding domain-like"/>
    <property type="match status" value="1"/>
</dbReference>
<sequence>MALRIWLSSAGAASVQVMRLLRENPDGFEVRVYASNVDPEAVALSACDVAEVEPRHVGNDEYARFALDFCRRHEIDVLIPPRRLDALADRLEEFAAVGTKVMCSPPAAVRMLTNKVRAYESAGAAGIPVPPWRAVSDAEGFRAAVAELSAEDEVLCLKPAGEYSAFGFRVLDDRPLSMASLLAPAEPSASVDAVAEALRRAAEEGERVPELLVMPYLDEPEISIDCLSAPGGELLVGIPRAKEGRFRTVLDDPELTDIARRLVKHFERSCLTNVQLRYYRGEPVLLEANPRPSAGLFHTAFTGVNLPWSAVRLLLHGDPGLTRQPRLGLRLAIAEAVMEVLPNPVLS</sequence>
<dbReference type="Gene3D" id="3.30.470.20">
    <property type="entry name" value="ATP-grasp fold, B domain"/>
    <property type="match status" value="1"/>
</dbReference>
<reference evidence="4 5" key="2">
    <citation type="journal article" date="2016" name="Genome Announc.">
        <title>Draft Genome Sequence of Erythromycin- and Oxytetracycline-Sensitive Nocardia seriolae Strain U-1 (NBRC 110359).</title>
        <authorList>
            <person name="Imajoh M."/>
            <person name="Sukeda M."/>
            <person name="Shimizu M."/>
            <person name="Yamane J."/>
            <person name="Ohnishi K."/>
            <person name="Oshima S."/>
        </authorList>
    </citation>
    <scope>NUCLEOTIDE SEQUENCE [LARGE SCALE GENOMIC DNA]</scope>
    <source>
        <strain evidence="4 5">U-1</strain>
    </source>
</reference>
<dbReference type="Gene3D" id="3.40.50.20">
    <property type="match status" value="1"/>
</dbReference>
<dbReference type="RefSeq" id="WP_071811731.1">
    <property type="nucleotide sequence ID" value="NZ_AP017900.1"/>
</dbReference>
<dbReference type="PROSITE" id="PS50975">
    <property type="entry name" value="ATP_GRASP"/>
    <property type="match status" value="1"/>
</dbReference>
<dbReference type="InterPro" id="IPR011761">
    <property type="entry name" value="ATP-grasp"/>
</dbReference>
<dbReference type="Pfam" id="PF21360">
    <property type="entry name" value="PylC-like_N"/>
    <property type="match status" value="1"/>
</dbReference>
<reference evidence="5" key="1">
    <citation type="submission" date="2015-07" db="EMBL/GenBank/DDBJ databases">
        <title>Nocardia seriolae U-1 whole genome shotgun sequence.</title>
        <authorList>
            <person name="Imajoh M."/>
            <person name="Fukumoto Y."/>
            <person name="Sukeda M."/>
            <person name="Yamane J."/>
            <person name="Yamasaki K."/>
            <person name="Shimizu M."/>
            <person name="Ohnishi K."/>
            <person name="Oshima S."/>
        </authorList>
    </citation>
    <scope>NUCLEOTIDE SEQUENCE [LARGE SCALE GENOMIC DNA]</scope>
    <source>
        <strain evidence="5">U-1</strain>
    </source>
</reference>
<dbReference type="Proteomes" id="UP000180166">
    <property type="component" value="Chromosome"/>
</dbReference>
<evidence type="ECO:0000256" key="1">
    <source>
        <dbReference type="PROSITE-ProRule" id="PRU00409"/>
    </source>
</evidence>
<evidence type="ECO:0000313" key="3">
    <source>
        <dbReference type="EMBL" id="APB00197.1"/>
    </source>
</evidence>
<proteinExistence type="predicted"/>
<keyword evidence="5" id="KW-1185">Reference proteome</keyword>
<evidence type="ECO:0000313" key="6">
    <source>
        <dbReference type="Proteomes" id="UP000180166"/>
    </source>
</evidence>
<dbReference type="Proteomes" id="UP000037179">
    <property type="component" value="Unassembled WGS sequence"/>
</dbReference>
<dbReference type="GO" id="GO:0046872">
    <property type="term" value="F:metal ion binding"/>
    <property type="evidence" value="ECO:0007669"/>
    <property type="project" value="InterPro"/>
</dbReference>
<dbReference type="EMBL" id="CP017839">
    <property type="protein sequence ID" value="APB00197.1"/>
    <property type="molecule type" value="Genomic_DNA"/>
</dbReference>
<name>A0A0B8NBZ3_9NOCA</name>
<dbReference type="GeneID" id="93376652"/>
<dbReference type="InterPro" id="IPR048764">
    <property type="entry name" value="PylC_N"/>
</dbReference>
<dbReference type="AlphaFoldDB" id="A0A0B8NBZ3"/>
<dbReference type="Pfam" id="PF15632">
    <property type="entry name" value="ATPgrasp_Ter"/>
    <property type="match status" value="1"/>
</dbReference>
<accession>A0A0B8NBZ3</accession>
<evidence type="ECO:0000259" key="2">
    <source>
        <dbReference type="PROSITE" id="PS50975"/>
    </source>
</evidence>
<dbReference type="PIRSF" id="PIRSF029120">
    <property type="entry name" value="UCP029120"/>
    <property type="match status" value="1"/>
</dbReference>
<evidence type="ECO:0000313" key="5">
    <source>
        <dbReference type="Proteomes" id="UP000037179"/>
    </source>
</evidence>